<comment type="similarity">
    <text evidence="1">Belongs to the sigma-70 factor family. ECF subfamily.</text>
</comment>
<comment type="caution">
    <text evidence="8">The sequence shown here is derived from an EMBL/GenBank/DDBJ whole genome shotgun (WGS) entry which is preliminary data.</text>
</comment>
<dbReference type="Pfam" id="PF04542">
    <property type="entry name" value="Sigma70_r2"/>
    <property type="match status" value="1"/>
</dbReference>
<gene>
    <name evidence="8" type="ORF">NCI00_08230</name>
</gene>
<evidence type="ECO:0000256" key="2">
    <source>
        <dbReference type="ARBA" id="ARBA00023015"/>
    </source>
</evidence>
<dbReference type="InterPro" id="IPR013249">
    <property type="entry name" value="RNA_pol_sigma70_r4_t2"/>
</dbReference>
<sequence length="239" mass="27904">MPLPSMDSNEPEYHQPDESNRFAPQLKDNSAGIVDSELWIKRAFEADTTKGYELLFKRYYQPLCSHAVRFVYSKEVAEDLVMEVFSQFWQKQLHQTVTSSYRAYLFTSVRHASYSYLRTELGIEKSSDYLENDSSDTQPITPQQILQYNELYIKIEEILRSTSPQSQKVFVMSRFEGKKNAAIAEELHLSTKTVEGHITKVLSLLRQSLRNYGLLFLFIMSDLWAQNKGVMFFFLSQWS</sequence>
<dbReference type="InterPro" id="IPR036388">
    <property type="entry name" value="WH-like_DNA-bd_sf"/>
</dbReference>
<dbReference type="NCBIfam" id="TIGR02937">
    <property type="entry name" value="sigma70-ECF"/>
    <property type="match status" value="1"/>
</dbReference>
<feature type="domain" description="RNA polymerase sigma factor 70 region 4 type 2" evidence="7">
    <location>
        <begin position="155"/>
        <end position="202"/>
    </location>
</feature>
<evidence type="ECO:0000256" key="1">
    <source>
        <dbReference type="ARBA" id="ARBA00010641"/>
    </source>
</evidence>
<dbReference type="InterPro" id="IPR013325">
    <property type="entry name" value="RNA_pol_sigma_r2"/>
</dbReference>
<dbReference type="InterPro" id="IPR013324">
    <property type="entry name" value="RNA_pol_sigma_r3/r4-like"/>
</dbReference>
<organism evidence="8 9">
    <name type="scientific">Runella salmonicolor</name>
    <dbReference type="NCBI Taxonomy" id="2950278"/>
    <lineage>
        <taxon>Bacteria</taxon>
        <taxon>Pseudomonadati</taxon>
        <taxon>Bacteroidota</taxon>
        <taxon>Cytophagia</taxon>
        <taxon>Cytophagales</taxon>
        <taxon>Spirosomataceae</taxon>
        <taxon>Runella</taxon>
    </lineage>
</organism>
<keyword evidence="3" id="KW-0731">Sigma factor</keyword>
<dbReference type="RefSeq" id="WP_253526633.1">
    <property type="nucleotide sequence ID" value="NZ_JAMZEL010000002.1"/>
</dbReference>
<feature type="domain" description="RNA polymerase sigma-70 region 2" evidence="6">
    <location>
        <begin position="55"/>
        <end position="119"/>
    </location>
</feature>
<evidence type="ECO:0000256" key="5">
    <source>
        <dbReference type="SAM" id="MobiDB-lite"/>
    </source>
</evidence>
<feature type="compositionally biased region" description="Basic and acidic residues" evidence="5">
    <location>
        <begin position="11"/>
        <end position="20"/>
    </location>
</feature>
<dbReference type="InterPro" id="IPR014327">
    <property type="entry name" value="RNA_pol_sigma70_bacteroid"/>
</dbReference>
<accession>A0ABT1FL01</accession>
<dbReference type="PANTHER" id="PTHR43133">
    <property type="entry name" value="RNA POLYMERASE ECF-TYPE SIGMA FACTO"/>
    <property type="match status" value="1"/>
</dbReference>
<proteinExistence type="inferred from homology"/>
<evidence type="ECO:0000256" key="4">
    <source>
        <dbReference type="ARBA" id="ARBA00023163"/>
    </source>
</evidence>
<evidence type="ECO:0000313" key="8">
    <source>
        <dbReference type="EMBL" id="MCP1382406.1"/>
    </source>
</evidence>
<keyword evidence="2" id="KW-0805">Transcription regulation</keyword>
<evidence type="ECO:0000259" key="6">
    <source>
        <dbReference type="Pfam" id="PF04542"/>
    </source>
</evidence>
<dbReference type="Proteomes" id="UP001204772">
    <property type="component" value="Unassembled WGS sequence"/>
</dbReference>
<dbReference type="SUPFAM" id="SSF88946">
    <property type="entry name" value="Sigma2 domain of RNA polymerase sigma factors"/>
    <property type="match status" value="1"/>
</dbReference>
<reference evidence="8 9" key="1">
    <citation type="submission" date="2022-06" db="EMBL/GenBank/DDBJ databases">
        <title>Runella sp. S5 genome sequencing.</title>
        <authorList>
            <person name="Park S."/>
        </authorList>
    </citation>
    <scope>NUCLEOTIDE SEQUENCE [LARGE SCALE GENOMIC DNA]</scope>
    <source>
        <strain evidence="8 9">S5</strain>
    </source>
</reference>
<dbReference type="Gene3D" id="1.10.10.10">
    <property type="entry name" value="Winged helix-like DNA-binding domain superfamily/Winged helix DNA-binding domain"/>
    <property type="match status" value="1"/>
</dbReference>
<evidence type="ECO:0000259" key="7">
    <source>
        <dbReference type="Pfam" id="PF08281"/>
    </source>
</evidence>
<protein>
    <submittedName>
        <fullName evidence="8">RNA polymerase sigma-70 factor</fullName>
    </submittedName>
</protein>
<dbReference type="InterPro" id="IPR007627">
    <property type="entry name" value="RNA_pol_sigma70_r2"/>
</dbReference>
<dbReference type="InterPro" id="IPR014284">
    <property type="entry name" value="RNA_pol_sigma-70_dom"/>
</dbReference>
<dbReference type="PANTHER" id="PTHR43133:SF46">
    <property type="entry name" value="RNA POLYMERASE SIGMA-70 FACTOR ECF SUBFAMILY"/>
    <property type="match status" value="1"/>
</dbReference>
<keyword evidence="4" id="KW-0804">Transcription</keyword>
<evidence type="ECO:0000313" key="9">
    <source>
        <dbReference type="Proteomes" id="UP001204772"/>
    </source>
</evidence>
<dbReference type="SUPFAM" id="SSF88659">
    <property type="entry name" value="Sigma3 and sigma4 domains of RNA polymerase sigma factors"/>
    <property type="match status" value="1"/>
</dbReference>
<name>A0ABT1FL01_9BACT</name>
<dbReference type="InterPro" id="IPR039425">
    <property type="entry name" value="RNA_pol_sigma-70-like"/>
</dbReference>
<dbReference type="NCBIfam" id="TIGR02985">
    <property type="entry name" value="Sig70_bacteroi1"/>
    <property type="match status" value="1"/>
</dbReference>
<evidence type="ECO:0000256" key="3">
    <source>
        <dbReference type="ARBA" id="ARBA00023082"/>
    </source>
</evidence>
<dbReference type="Pfam" id="PF08281">
    <property type="entry name" value="Sigma70_r4_2"/>
    <property type="match status" value="1"/>
</dbReference>
<dbReference type="EMBL" id="JAMZEL010000002">
    <property type="protein sequence ID" value="MCP1382406.1"/>
    <property type="molecule type" value="Genomic_DNA"/>
</dbReference>
<feature type="region of interest" description="Disordered" evidence="5">
    <location>
        <begin position="1"/>
        <end position="21"/>
    </location>
</feature>
<keyword evidence="9" id="KW-1185">Reference proteome</keyword>
<dbReference type="Gene3D" id="1.10.1740.10">
    <property type="match status" value="1"/>
</dbReference>